<organism evidence="2 3">
    <name type="scientific">Microbacterium aquilitoris</name>
    <dbReference type="NCBI Taxonomy" id="3067307"/>
    <lineage>
        <taxon>Bacteria</taxon>
        <taxon>Bacillati</taxon>
        <taxon>Actinomycetota</taxon>
        <taxon>Actinomycetes</taxon>
        <taxon>Micrococcales</taxon>
        <taxon>Microbacteriaceae</taxon>
        <taxon>Microbacterium</taxon>
    </lineage>
</organism>
<protein>
    <recommendedName>
        <fullName evidence="4">Glycosyltransferase RgtA/B/C/D-like domain-containing protein</fullName>
    </recommendedName>
</protein>
<sequence length="494" mass="51101">MMQRRAAEVAGWGAALALALIAVAVVASTSSWLLYRDGDSVVVALMADSLRRGDSQDWALSPVLFLPETTVYAALSFLGLGTTGSLTLNAVVNLLAVYGGIRLVAGRSRPGSRPVTGSVLAFAAFVALVLLEGPGGMPGFHLALLTATTTYYSATVVGTLVTVGLFRRLLDGAPTVRVVPVMVGVVAISTLTNPLFVGWCVGPVAVAVGVLLVGRRIVPRLAVVTLLAVAGAAAVGYLLRGFFAANIVAAGGNYLRPDQAGDALARLAGVLGDTVVSVNGLLWLAVVLALFAASVVVAVRSWRRRDGVVAAVCVLAVVAPLAATALVVVAGTDADRYLQPWVFLPVVVLAVAPPVLSVPRALSAILAGALAVAAIAAVPVTVAAASRPDADLACVTRWVEASGRTGAGQFWTVRAPKLALTDPSHLVQVDNTMRPYDWLVNRAERRGPVTFLIQDAATIPFAGVPTFDATPVRCGRYTILDFGSRVLPLGDPRN</sequence>
<evidence type="ECO:0008006" key="4">
    <source>
        <dbReference type="Google" id="ProtNLM"/>
    </source>
</evidence>
<keyword evidence="1" id="KW-1133">Transmembrane helix</keyword>
<evidence type="ECO:0000256" key="1">
    <source>
        <dbReference type="SAM" id="Phobius"/>
    </source>
</evidence>
<feature type="transmembrane region" description="Helical" evidence="1">
    <location>
        <begin position="221"/>
        <end position="239"/>
    </location>
</feature>
<keyword evidence="1" id="KW-0812">Transmembrane</keyword>
<comment type="caution">
    <text evidence="2">The sequence shown here is derived from an EMBL/GenBank/DDBJ whole genome shotgun (WGS) entry which is preliminary data.</text>
</comment>
<feature type="transmembrane region" description="Helical" evidence="1">
    <location>
        <begin position="363"/>
        <end position="385"/>
    </location>
</feature>
<keyword evidence="1" id="KW-0472">Membrane</keyword>
<accession>A0ABU3GG95</accession>
<proteinExistence type="predicted"/>
<dbReference type="RefSeq" id="WP_311868859.1">
    <property type="nucleotide sequence ID" value="NZ_JAUZVT010000001.1"/>
</dbReference>
<feature type="transmembrane region" description="Helical" evidence="1">
    <location>
        <begin position="196"/>
        <end position="214"/>
    </location>
</feature>
<evidence type="ECO:0000313" key="2">
    <source>
        <dbReference type="EMBL" id="MDT3329706.1"/>
    </source>
</evidence>
<feature type="transmembrane region" description="Helical" evidence="1">
    <location>
        <begin position="337"/>
        <end position="356"/>
    </location>
</feature>
<feature type="transmembrane region" description="Helical" evidence="1">
    <location>
        <begin position="173"/>
        <end position="190"/>
    </location>
</feature>
<feature type="transmembrane region" description="Helical" evidence="1">
    <location>
        <begin position="12"/>
        <end position="35"/>
    </location>
</feature>
<keyword evidence="3" id="KW-1185">Reference proteome</keyword>
<feature type="transmembrane region" description="Helical" evidence="1">
    <location>
        <begin position="113"/>
        <end position="131"/>
    </location>
</feature>
<dbReference type="Proteomes" id="UP001262835">
    <property type="component" value="Unassembled WGS sequence"/>
</dbReference>
<gene>
    <name evidence="2" type="ORF">Q9S78_03390</name>
</gene>
<name>A0ABU3GG95_9MICO</name>
<feature type="transmembrane region" description="Helical" evidence="1">
    <location>
        <begin position="143"/>
        <end position="166"/>
    </location>
</feature>
<feature type="transmembrane region" description="Helical" evidence="1">
    <location>
        <begin position="308"/>
        <end position="331"/>
    </location>
</feature>
<feature type="transmembrane region" description="Helical" evidence="1">
    <location>
        <begin position="280"/>
        <end position="299"/>
    </location>
</feature>
<dbReference type="EMBL" id="JAUZVT010000001">
    <property type="protein sequence ID" value="MDT3329706.1"/>
    <property type="molecule type" value="Genomic_DNA"/>
</dbReference>
<feature type="transmembrane region" description="Helical" evidence="1">
    <location>
        <begin position="71"/>
        <end position="101"/>
    </location>
</feature>
<reference evidence="2 3" key="1">
    <citation type="submission" date="2023-08" db="EMBL/GenBank/DDBJ databases">
        <title>Microbacterium aquilitoris sp. nov. and Microbacterium gwkjibeachense sp. nov., isolated from beach.</title>
        <authorList>
            <person name="Lee S.D."/>
            <person name="Yang H."/>
            <person name="Kim I."/>
        </authorList>
    </citation>
    <scope>NUCLEOTIDE SEQUENCE [LARGE SCALE GENOMIC DNA]</scope>
    <source>
        <strain evidence="2 3">KSW-18</strain>
    </source>
</reference>
<evidence type="ECO:0000313" key="3">
    <source>
        <dbReference type="Proteomes" id="UP001262835"/>
    </source>
</evidence>